<protein>
    <submittedName>
        <fullName evidence="4">Ribosomal protein S18 acetylase RimI</fullName>
    </submittedName>
</protein>
<reference evidence="5" key="1">
    <citation type="submission" date="2016-10" db="EMBL/GenBank/DDBJ databases">
        <authorList>
            <person name="Varghese N."/>
            <person name="Submissions S."/>
        </authorList>
    </citation>
    <scope>NUCLEOTIDE SEQUENCE [LARGE SCALE GENOMIC DNA]</scope>
    <source>
        <strain evidence="5">DSM 28463</strain>
    </source>
</reference>
<organism evidence="4 5">
    <name type="scientific">Roseovarius lutimaris</name>
    <dbReference type="NCBI Taxonomy" id="1005928"/>
    <lineage>
        <taxon>Bacteria</taxon>
        <taxon>Pseudomonadati</taxon>
        <taxon>Pseudomonadota</taxon>
        <taxon>Alphaproteobacteria</taxon>
        <taxon>Rhodobacterales</taxon>
        <taxon>Roseobacteraceae</taxon>
        <taxon>Roseovarius</taxon>
    </lineage>
</organism>
<dbReference type="Proteomes" id="UP000198599">
    <property type="component" value="Unassembled WGS sequence"/>
</dbReference>
<dbReference type="Gene3D" id="3.40.630.30">
    <property type="match status" value="1"/>
</dbReference>
<keyword evidence="2" id="KW-0012">Acyltransferase</keyword>
<accession>A0A1I5BMW5</accession>
<dbReference type="STRING" id="1005928.SAMN04487859_10899"/>
<keyword evidence="4" id="KW-0687">Ribonucleoprotein</keyword>
<dbReference type="CDD" id="cd04301">
    <property type="entry name" value="NAT_SF"/>
    <property type="match status" value="1"/>
</dbReference>
<dbReference type="SUPFAM" id="SSF55729">
    <property type="entry name" value="Acyl-CoA N-acyltransferases (Nat)"/>
    <property type="match status" value="1"/>
</dbReference>
<dbReference type="InterPro" id="IPR016181">
    <property type="entry name" value="Acyl_CoA_acyltransferase"/>
</dbReference>
<sequence>MSIVVPVMEPRPARLWHLPRLAVILWRFTRATPWLPQVRTRREDLTTFVKVIRWGWVRVLKDGRGVAGFIVRDGRRIHALYVHPDRRNRGIGRALLAEAKAEAQALDLWVLEANTGAQAFYAANGFIEYGRSPGYGNDENLPDILMVWTSEKGAIQ</sequence>
<dbReference type="AlphaFoldDB" id="A0A1I5BMW5"/>
<evidence type="ECO:0000313" key="4">
    <source>
        <dbReference type="EMBL" id="SFN75966.1"/>
    </source>
</evidence>
<name>A0A1I5BMW5_9RHOB</name>
<evidence type="ECO:0000256" key="1">
    <source>
        <dbReference type="ARBA" id="ARBA00022679"/>
    </source>
</evidence>
<evidence type="ECO:0000259" key="3">
    <source>
        <dbReference type="PROSITE" id="PS51186"/>
    </source>
</evidence>
<dbReference type="PANTHER" id="PTHR43420">
    <property type="entry name" value="ACETYLTRANSFERASE"/>
    <property type="match status" value="1"/>
</dbReference>
<keyword evidence="5" id="KW-1185">Reference proteome</keyword>
<dbReference type="RefSeq" id="WP_245736269.1">
    <property type="nucleotide sequence ID" value="NZ_FOVP01000008.1"/>
</dbReference>
<dbReference type="GO" id="GO:0016747">
    <property type="term" value="F:acyltransferase activity, transferring groups other than amino-acyl groups"/>
    <property type="evidence" value="ECO:0007669"/>
    <property type="project" value="InterPro"/>
</dbReference>
<keyword evidence="1" id="KW-0808">Transferase</keyword>
<evidence type="ECO:0000256" key="2">
    <source>
        <dbReference type="ARBA" id="ARBA00023315"/>
    </source>
</evidence>
<dbReference type="GO" id="GO:0005840">
    <property type="term" value="C:ribosome"/>
    <property type="evidence" value="ECO:0007669"/>
    <property type="project" value="UniProtKB-KW"/>
</dbReference>
<proteinExistence type="predicted"/>
<dbReference type="InterPro" id="IPR000182">
    <property type="entry name" value="GNAT_dom"/>
</dbReference>
<feature type="domain" description="N-acetyltransferase" evidence="3">
    <location>
        <begin position="8"/>
        <end position="151"/>
    </location>
</feature>
<dbReference type="EMBL" id="FOVP01000008">
    <property type="protein sequence ID" value="SFN75966.1"/>
    <property type="molecule type" value="Genomic_DNA"/>
</dbReference>
<keyword evidence="4" id="KW-0689">Ribosomal protein</keyword>
<evidence type="ECO:0000313" key="5">
    <source>
        <dbReference type="Proteomes" id="UP000198599"/>
    </source>
</evidence>
<dbReference type="Pfam" id="PF13508">
    <property type="entry name" value="Acetyltransf_7"/>
    <property type="match status" value="1"/>
</dbReference>
<gene>
    <name evidence="4" type="ORF">SAMN04487859_10899</name>
</gene>
<dbReference type="InterPro" id="IPR050680">
    <property type="entry name" value="YpeA/RimI_acetyltransf"/>
</dbReference>
<dbReference type="PROSITE" id="PS51186">
    <property type="entry name" value="GNAT"/>
    <property type="match status" value="1"/>
</dbReference>